<dbReference type="STRING" id="203124.Tery_0121"/>
<dbReference type="HOGENOM" id="CLU_841829_0_0_3"/>
<reference evidence="1" key="1">
    <citation type="submission" date="2006-06" db="EMBL/GenBank/DDBJ databases">
        <title>Complete sequence of Trichodesmium erythraeum IMS101.</title>
        <authorList>
            <consortium name="US DOE Joint Genome Institute"/>
            <person name="Copeland A."/>
            <person name="Lucas S."/>
            <person name="Lapidus A."/>
            <person name="Barry K."/>
            <person name="Detter J.C."/>
            <person name="Glavina del Rio T."/>
            <person name="Hammon N."/>
            <person name="Israni S."/>
            <person name="Dalin E."/>
            <person name="Tice H."/>
            <person name="Pitluck S."/>
            <person name="Kiss H."/>
            <person name="Munk A.C."/>
            <person name="Brettin T."/>
            <person name="Bruce D."/>
            <person name="Han C."/>
            <person name="Tapia R."/>
            <person name="Gilna P."/>
            <person name="Schmutz J."/>
            <person name="Larimer F."/>
            <person name="Land M."/>
            <person name="Hauser L."/>
            <person name="Kyrpides N."/>
            <person name="Kim E."/>
            <person name="Richardson P."/>
        </authorList>
    </citation>
    <scope>NUCLEOTIDE SEQUENCE [LARGE SCALE GENOMIC DNA]</scope>
    <source>
        <strain evidence="1">IMS101</strain>
    </source>
</reference>
<dbReference type="OrthoDB" id="1853779at2"/>
<dbReference type="PANTHER" id="PTHR43861">
    <property type="entry name" value="TRANS-ACONITATE 2-METHYLTRANSFERASE-RELATED"/>
    <property type="match status" value="1"/>
</dbReference>
<keyword evidence="1" id="KW-0808">Transferase</keyword>
<proteinExistence type="predicted"/>
<dbReference type="GO" id="GO:0032259">
    <property type="term" value="P:methylation"/>
    <property type="evidence" value="ECO:0007669"/>
    <property type="project" value="UniProtKB-KW"/>
</dbReference>
<dbReference type="SUPFAM" id="SSF53335">
    <property type="entry name" value="S-adenosyl-L-methionine-dependent methyltransferases"/>
    <property type="match status" value="1"/>
</dbReference>
<dbReference type="Pfam" id="PF13489">
    <property type="entry name" value="Methyltransf_23"/>
    <property type="match status" value="1"/>
</dbReference>
<dbReference type="RefSeq" id="WP_011610016.1">
    <property type="nucleotide sequence ID" value="NC_008312.1"/>
</dbReference>
<dbReference type="eggNOG" id="COG2265">
    <property type="taxonomic scope" value="Bacteria"/>
</dbReference>
<dbReference type="EMBL" id="CP000393">
    <property type="protein sequence ID" value="ABG49618.1"/>
    <property type="molecule type" value="Genomic_DNA"/>
</dbReference>
<gene>
    <name evidence="1" type="ordered locus">Tery_0121</name>
</gene>
<accession>Q11A56</accession>
<dbReference type="InterPro" id="IPR029063">
    <property type="entry name" value="SAM-dependent_MTases_sf"/>
</dbReference>
<evidence type="ECO:0000313" key="1">
    <source>
        <dbReference type="EMBL" id="ABG49618.1"/>
    </source>
</evidence>
<dbReference type="KEGG" id="ter:Tery_0121"/>
<dbReference type="Gene3D" id="3.40.50.150">
    <property type="entry name" value="Vaccinia Virus protein VP39"/>
    <property type="match status" value="1"/>
</dbReference>
<dbReference type="GO" id="GO:0008168">
    <property type="term" value="F:methyltransferase activity"/>
    <property type="evidence" value="ECO:0007669"/>
    <property type="project" value="UniProtKB-KW"/>
</dbReference>
<dbReference type="AlphaFoldDB" id="Q11A56"/>
<sequence>MENSNNGKLYEDLPEEFIKWAYRLFLDREVENQDAIEDKKRRIKNCRDLRDIFLNSEEFKAKNQWHKPLPQLTDKSIVYVENVAPGRELALLFNHIQNTWSYLGKTEPHWSVLSAENFKQDNISQTINLFNETGKNEVSKLFASLDRNQLDYKSFKSAIEYGCGVGRVTRWLAEKFEVVYGYDISSSHLKVAHQYMTEVEIKNVQLNQLVALRDLKKLPQVDFIYSVIVLQHNPPPIIAFIIKQFMNSLNSGGVAFFQVPTYKHGYKFSLKEYLNDLNKEAENNQIEMHILPQKDIFTIIRQMDAKLIEVTEDNWAGEGYISNTFIVQKN</sequence>
<keyword evidence="1" id="KW-0489">Methyltransferase</keyword>
<organism evidence="1">
    <name type="scientific">Trichodesmium erythraeum (strain IMS101)</name>
    <dbReference type="NCBI Taxonomy" id="203124"/>
    <lineage>
        <taxon>Bacteria</taxon>
        <taxon>Bacillati</taxon>
        <taxon>Cyanobacteriota</taxon>
        <taxon>Cyanophyceae</taxon>
        <taxon>Oscillatoriophycideae</taxon>
        <taxon>Oscillatoriales</taxon>
        <taxon>Microcoleaceae</taxon>
        <taxon>Trichodesmium</taxon>
    </lineage>
</organism>
<protein>
    <submittedName>
        <fullName evidence="1">Methyltransferase type 12</fullName>
    </submittedName>
</protein>
<dbReference type="CDD" id="cd02440">
    <property type="entry name" value="AdoMet_MTases"/>
    <property type="match status" value="1"/>
</dbReference>
<name>Q11A56_TRIEI</name>